<dbReference type="EMBL" id="KN817531">
    <property type="protein sequence ID" value="KJA25528.1"/>
    <property type="molecule type" value="Genomic_DNA"/>
</dbReference>
<keyword evidence="2" id="KW-1185">Reference proteome</keyword>
<proteinExistence type="predicted"/>
<organism evidence="1 2">
    <name type="scientific">Hypholoma sublateritium (strain FD-334 SS-4)</name>
    <dbReference type="NCBI Taxonomy" id="945553"/>
    <lineage>
        <taxon>Eukaryota</taxon>
        <taxon>Fungi</taxon>
        <taxon>Dikarya</taxon>
        <taxon>Basidiomycota</taxon>
        <taxon>Agaricomycotina</taxon>
        <taxon>Agaricomycetes</taxon>
        <taxon>Agaricomycetidae</taxon>
        <taxon>Agaricales</taxon>
        <taxon>Agaricineae</taxon>
        <taxon>Strophariaceae</taxon>
        <taxon>Hypholoma</taxon>
    </lineage>
</organism>
<accession>A0A0D2MNM7</accession>
<reference evidence="2" key="1">
    <citation type="submission" date="2014-04" db="EMBL/GenBank/DDBJ databases">
        <title>Evolutionary Origins and Diversification of the Mycorrhizal Mutualists.</title>
        <authorList>
            <consortium name="DOE Joint Genome Institute"/>
            <consortium name="Mycorrhizal Genomics Consortium"/>
            <person name="Kohler A."/>
            <person name="Kuo A."/>
            <person name="Nagy L.G."/>
            <person name="Floudas D."/>
            <person name="Copeland A."/>
            <person name="Barry K.W."/>
            <person name="Cichocki N."/>
            <person name="Veneault-Fourrey C."/>
            <person name="LaButti K."/>
            <person name="Lindquist E.A."/>
            <person name="Lipzen A."/>
            <person name="Lundell T."/>
            <person name="Morin E."/>
            <person name="Murat C."/>
            <person name="Riley R."/>
            <person name="Ohm R."/>
            <person name="Sun H."/>
            <person name="Tunlid A."/>
            <person name="Henrissat B."/>
            <person name="Grigoriev I.V."/>
            <person name="Hibbett D.S."/>
            <person name="Martin F."/>
        </authorList>
    </citation>
    <scope>NUCLEOTIDE SEQUENCE [LARGE SCALE GENOMIC DNA]</scope>
    <source>
        <strain evidence="2">FD-334 SS-4</strain>
    </source>
</reference>
<dbReference type="Proteomes" id="UP000054270">
    <property type="component" value="Unassembled WGS sequence"/>
</dbReference>
<gene>
    <name evidence="1" type="ORF">HYPSUDRAFT_134644</name>
</gene>
<name>A0A0D2MNM7_HYPSF</name>
<sequence length="404" mass="44924">MSQSPATTLAGLKCTDCNQLVPFKPCKSDANGNKGRLMAMCRNVSENGKMCNFFRWCPGSRPTTRSPSPREYATTPELPQMAADLPLLRGPERQTCPVSGCGQTHLASDCGRALCRKHCIQAGGCTAVKTHKPLVELTPSSQPPTIPTPPSSGQQVSQPLPIVPNLERNTPPLSTTPIYASQMRPVHTAQLNHEYMLMETQRQESANRLASMKKAKETVVVHAWSVEDEAPIVRSFQDGFTWPYFSLSIDIISQLSLSESAQQRSLQKYDTEMSMWVRVDVGHVIQVTAATSSADTAIISAKRWPTDYFVCDIVECFRDCKTYVRKRGQPNTRVADAFARHFPGVRYISSTYSDHRKTWCEAPDLMKDMYFTAGRVEAATWGKFISQVRAHAKRKDTAGVSLEN</sequence>
<dbReference type="OrthoDB" id="3053204at2759"/>
<protein>
    <submittedName>
        <fullName evidence="1">Uncharacterized protein</fullName>
    </submittedName>
</protein>
<dbReference type="OMA" id="HEYMLME"/>
<dbReference type="AlphaFoldDB" id="A0A0D2MNM7"/>
<evidence type="ECO:0000313" key="2">
    <source>
        <dbReference type="Proteomes" id="UP000054270"/>
    </source>
</evidence>
<evidence type="ECO:0000313" key="1">
    <source>
        <dbReference type="EMBL" id="KJA25528.1"/>
    </source>
</evidence>